<keyword evidence="2" id="KW-1185">Reference proteome</keyword>
<gene>
    <name evidence="1" type="ORF">PROQFM164_S01g002405</name>
</gene>
<dbReference type="EMBL" id="HG792015">
    <property type="protein sequence ID" value="CDM28594.1"/>
    <property type="molecule type" value="Genomic_DNA"/>
</dbReference>
<evidence type="ECO:0000313" key="1">
    <source>
        <dbReference type="EMBL" id="CDM28594.1"/>
    </source>
</evidence>
<proteinExistence type="predicted"/>
<sequence>MIYAICNIGSRTAGNLFLCEVVSSLSSQSLCIHLSIWTSLPICLAETGHVPCFYVSIIQLADQTALLVQ</sequence>
<name>W6Q313_PENRF</name>
<evidence type="ECO:0000313" key="2">
    <source>
        <dbReference type="Proteomes" id="UP000030686"/>
    </source>
</evidence>
<dbReference type="AlphaFoldDB" id="W6Q313"/>
<organism evidence="1 2">
    <name type="scientific">Penicillium roqueforti (strain FM164)</name>
    <dbReference type="NCBI Taxonomy" id="1365484"/>
    <lineage>
        <taxon>Eukaryota</taxon>
        <taxon>Fungi</taxon>
        <taxon>Dikarya</taxon>
        <taxon>Ascomycota</taxon>
        <taxon>Pezizomycotina</taxon>
        <taxon>Eurotiomycetes</taxon>
        <taxon>Eurotiomycetidae</taxon>
        <taxon>Eurotiales</taxon>
        <taxon>Aspergillaceae</taxon>
        <taxon>Penicillium</taxon>
    </lineage>
</organism>
<reference evidence="1" key="1">
    <citation type="journal article" date="2014" name="Nat. Commun.">
        <title>Multiple recent horizontal transfers of a large genomic region in cheese making fungi.</title>
        <authorList>
            <person name="Cheeseman K."/>
            <person name="Ropars J."/>
            <person name="Renault P."/>
            <person name="Dupont J."/>
            <person name="Gouzy J."/>
            <person name="Branca A."/>
            <person name="Abraham A.L."/>
            <person name="Ceppi M."/>
            <person name="Conseiller E."/>
            <person name="Debuchy R."/>
            <person name="Malagnac F."/>
            <person name="Goarin A."/>
            <person name="Silar P."/>
            <person name="Lacoste S."/>
            <person name="Sallet E."/>
            <person name="Bensimon A."/>
            <person name="Giraud T."/>
            <person name="Brygoo Y."/>
        </authorList>
    </citation>
    <scope>NUCLEOTIDE SEQUENCE [LARGE SCALE GENOMIC DNA]</scope>
    <source>
        <strain evidence="1">FM164</strain>
    </source>
</reference>
<dbReference type="Proteomes" id="UP000030686">
    <property type="component" value="Unassembled WGS sequence"/>
</dbReference>
<protein>
    <submittedName>
        <fullName evidence="1">Genomic scaffold, ProqFM164S01</fullName>
    </submittedName>
</protein>
<accession>W6Q313</accession>